<dbReference type="EMBL" id="JAKWBL010000003">
    <property type="protein sequence ID" value="MCH5599064.1"/>
    <property type="molecule type" value="Genomic_DNA"/>
</dbReference>
<name>A0ABS9SL10_9BACT</name>
<protein>
    <recommendedName>
        <fullName evidence="3">TonB-dependent receptor</fullName>
    </recommendedName>
</protein>
<sequence>MPAYGTGAQTNPWVLSTQTGYREWWQNSIATNVNLEQRLDFITKGLRLVGRVAFDADSRNEIFRRKWPEQFNVERRRDRNGNLIFIRKSTEALLFQESAASGTRVLELNGEIVYNRNFSGHNVDALVRTFRRESRSSVDVGGDIVNGIPNRNLSISGHTGYAFKNKYLAAFDFGYTGSENFKVGNQFGFFPAVSAGWVLSEENLFKKIAWLDLLKIRYSHGWVGNDNLGRRFAYLSSIGANGSFNFGDLINPNTFPALGYTQVGSDQLTWETGVKKIWALR</sequence>
<comment type="caution">
    <text evidence="1">The sequence shown here is derived from an EMBL/GenBank/DDBJ whole genome shotgun (WGS) entry which is preliminary data.</text>
</comment>
<dbReference type="SUPFAM" id="SSF56935">
    <property type="entry name" value="Porins"/>
    <property type="match status" value="1"/>
</dbReference>
<dbReference type="RefSeq" id="WP_240830742.1">
    <property type="nucleotide sequence ID" value="NZ_JAKWBL010000003.1"/>
</dbReference>
<proteinExistence type="predicted"/>
<organism evidence="1 2">
    <name type="scientific">Niabella ginsengisoli</name>
    <dbReference type="NCBI Taxonomy" id="522298"/>
    <lineage>
        <taxon>Bacteria</taxon>
        <taxon>Pseudomonadati</taxon>
        <taxon>Bacteroidota</taxon>
        <taxon>Chitinophagia</taxon>
        <taxon>Chitinophagales</taxon>
        <taxon>Chitinophagaceae</taxon>
        <taxon>Niabella</taxon>
    </lineage>
</organism>
<evidence type="ECO:0000313" key="2">
    <source>
        <dbReference type="Proteomes" id="UP001202248"/>
    </source>
</evidence>
<gene>
    <name evidence="1" type="ORF">MKP09_14690</name>
</gene>
<accession>A0ABS9SL10</accession>
<evidence type="ECO:0000313" key="1">
    <source>
        <dbReference type="EMBL" id="MCH5599064.1"/>
    </source>
</evidence>
<evidence type="ECO:0008006" key="3">
    <source>
        <dbReference type="Google" id="ProtNLM"/>
    </source>
</evidence>
<dbReference type="Proteomes" id="UP001202248">
    <property type="component" value="Unassembled WGS sequence"/>
</dbReference>
<reference evidence="1 2" key="1">
    <citation type="submission" date="2022-02" db="EMBL/GenBank/DDBJ databases">
        <authorList>
            <person name="Min J."/>
        </authorList>
    </citation>
    <scope>NUCLEOTIDE SEQUENCE [LARGE SCALE GENOMIC DNA]</scope>
    <source>
        <strain evidence="1 2">GR10-1</strain>
    </source>
</reference>
<keyword evidence="2" id="KW-1185">Reference proteome</keyword>